<dbReference type="EMBL" id="BRXZ01001967">
    <property type="protein sequence ID" value="GMH51055.1"/>
    <property type="molecule type" value="Genomic_DNA"/>
</dbReference>
<name>A0A9W6ZJD1_9STRA</name>
<sequence>MSNTPPRSPGVSPGSSSAAYDRQTSWSRALSARHATERERIKREEVSGCTFRPETNAMARTYPADGGGGGGGG</sequence>
<reference evidence="2" key="1">
    <citation type="submission" date="2022-07" db="EMBL/GenBank/DDBJ databases">
        <title>Genome analysis of Parmales, a sister group of diatoms, reveals the evolutionary specialization of diatoms from phago-mixotrophs to photoautotrophs.</title>
        <authorList>
            <person name="Ban H."/>
            <person name="Sato S."/>
            <person name="Yoshikawa S."/>
            <person name="Kazumasa Y."/>
            <person name="Nakamura Y."/>
            <person name="Ichinomiya M."/>
            <person name="Saitoh K."/>
            <person name="Sato N."/>
            <person name="Blanc-Mathieu R."/>
            <person name="Endo H."/>
            <person name="Kuwata A."/>
            <person name="Ogata H."/>
        </authorList>
    </citation>
    <scope>NUCLEOTIDE SEQUENCE</scope>
</reference>
<feature type="non-terminal residue" evidence="2">
    <location>
        <position position="73"/>
    </location>
</feature>
<organism evidence="2 3">
    <name type="scientific">Triparma retinervis</name>
    <dbReference type="NCBI Taxonomy" id="2557542"/>
    <lineage>
        <taxon>Eukaryota</taxon>
        <taxon>Sar</taxon>
        <taxon>Stramenopiles</taxon>
        <taxon>Ochrophyta</taxon>
        <taxon>Bolidophyceae</taxon>
        <taxon>Parmales</taxon>
        <taxon>Triparmaceae</taxon>
        <taxon>Triparma</taxon>
    </lineage>
</organism>
<feature type="region of interest" description="Disordered" evidence="1">
    <location>
        <begin position="1"/>
        <end position="73"/>
    </location>
</feature>
<dbReference type="Proteomes" id="UP001165082">
    <property type="component" value="Unassembled WGS sequence"/>
</dbReference>
<evidence type="ECO:0000313" key="2">
    <source>
        <dbReference type="EMBL" id="GMH51055.1"/>
    </source>
</evidence>
<protein>
    <submittedName>
        <fullName evidence="2">Uncharacterized protein</fullName>
    </submittedName>
</protein>
<proteinExistence type="predicted"/>
<evidence type="ECO:0000256" key="1">
    <source>
        <dbReference type="SAM" id="MobiDB-lite"/>
    </source>
</evidence>
<accession>A0A9W6ZJD1</accession>
<gene>
    <name evidence="2" type="ORF">TrRE_jg5049</name>
</gene>
<comment type="caution">
    <text evidence="2">The sequence shown here is derived from an EMBL/GenBank/DDBJ whole genome shotgun (WGS) entry which is preliminary data.</text>
</comment>
<dbReference type="AlphaFoldDB" id="A0A9W6ZJD1"/>
<evidence type="ECO:0000313" key="3">
    <source>
        <dbReference type="Proteomes" id="UP001165082"/>
    </source>
</evidence>
<keyword evidence="3" id="KW-1185">Reference proteome</keyword>
<feature type="compositionally biased region" description="Basic and acidic residues" evidence="1">
    <location>
        <begin position="34"/>
        <end position="46"/>
    </location>
</feature>